<protein>
    <submittedName>
        <fullName evidence="2">Dienelactone hydrolase family protein</fullName>
    </submittedName>
</protein>
<dbReference type="Proteomes" id="UP000830115">
    <property type="component" value="Chromosome"/>
</dbReference>
<name>A0ABY4MI77_9ACTN</name>
<evidence type="ECO:0000313" key="2">
    <source>
        <dbReference type="EMBL" id="UQA97509.1"/>
    </source>
</evidence>
<dbReference type="Gene3D" id="3.40.50.1820">
    <property type="entry name" value="alpha/beta hydrolase"/>
    <property type="match status" value="1"/>
</dbReference>
<accession>A0ABY4MI77</accession>
<dbReference type="Pfam" id="PF12697">
    <property type="entry name" value="Abhydrolase_6"/>
    <property type="match status" value="1"/>
</dbReference>
<dbReference type="GO" id="GO:0016787">
    <property type="term" value="F:hydrolase activity"/>
    <property type="evidence" value="ECO:0007669"/>
    <property type="project" value="UniProtKB-KW"/>
</dbReference>
<dbReference type="PANTHER" id="PTHR43265:SF1">
    <property type="entry name" value="ESTERASE ESTD"/>
    <property type="match status" value="1"/>
</dbReference>
<gene>
    <name evidence="2" type="ORF">K9S39_41700</name>
</gene>
<proteinExistence type="predicted"/>
<dbReference type="RefSeq" id="WP_248868478.1">
    <property type="nucleotide sequence ID" value="NZ_CP086322.1"/>
</dbReference>
<organism evidence="2 3">
    <name type="scientific">Streptomyces halobius</name>
    <dbReference type="NCBI Taxonomy" id="2879846"/>
    <lineage>
        <taxon>Bacteria</taxon>
        <taxon>Bacillati</taxon>
        <taxon>Actinomycetota</taxon>
        <taxon>Actinomycetes</taxon>
        <taxon>Kitasatosporales</taxon>
        <taxon>Streptomycetaceae</taxon>
        <taxon>Streptomyces</taxon>
    </lineage>
</organism>
<dbReference type="InterPro" id="IPR053145">
    <property type="entry name" value="AB_hydrolase_Est10"/>
</dbReference>
<evidence type="ECO:0000259" key="1">
    <source>
        <dbReference type="Pfam" id="PF12697"/>
    </source>
</evidence>
<keyword evidence="3" id="KW-1185">Reference proteome</keyword>
<keyword evidence="2" id="KW-0378">Hydrolase</keyword>
<dbReference type="InterPro" id="IPR029058">
    <property type="entry name" value="AB_hydrolase_fold"/>
</dbReference>
<sequence length="424" mass="44772">MQTAKETAVLVVEWARDGRFREIAALFTPPLRAALTAEILQTAWLAETAGTGPITDFGEPSSEPLRPDLTRVSVPVVCERGQFTAVMSVDSAGLLNGLRLAPPACEPWTAPSYADPDSFEEHDVTVGAGALAVAGTVTVPRGDGPWPGGVLLSGGGPFDRDATSGPNKPLKDLAWGLASRGVAVLRHDKVTFTHPAEVAAADDFTMTREYVPYAVAAVRLLQEEPCVDPSRVFVAGHSMGGKVAPRVAETEPSVAGVVILAGDAEPMHRAAVRVVGHLAALDPGPHSEAALAEITRQAATVETALSPRTPREDLPFGLPASYWLDLRSYDPVATAADLDKPLLILQGGRDYQVTVEHDLPLWREGLAGRPDVTIQIHEADDHLFFPGTGPSTPAGYMAPQHVDAAVITDVAAWLDGTAEPDQIG</sequence>
<feature type="domain" description="AB hydrolase-1" evidence="1">
    <location>
        <begin position="177"/>
        <end position="385"/>
    </location>
</feature>
<dbReference type="SUPFAM" id="SSF53474">
    <property type="entry name" value="alpha/beta-Hydrolases"/>
    <property type="match status" value="1"/>
</dbReference>
<dbReference type="InterPro" id="IPR000073">
    <property type="entry name" value="AB_hydrolase_1"/>
</dbReference>
<dbReference type="PANTHER" id="PTHR43265">
    <property type="entry name" value="ESTERASE ESTD"/>
    <property type="match status" value="1"/>
</dbReference>
<evidence type="ECO:0000313" key="3">
    <source>
        <dbReference type="Proteomes" id="UP000830115"/>
    </source>
</evidence>
<reference evidence="2" key="1">
    <citation type="submission" date="2021-10" db="EMBL/GenBank/DDBJ databases">
        <title>Streptomyces nigrumlapis sp.nov.,an antimicrobial producing actinobacterium isolated from Black Gobi rocks.</title>
        <authorList>
            <person name="Wen Y."/>
            <person name="Zhang W."/>
            <person name="Liu X.G."/>
        </authorList>
    </citation>
    <scope>NUCLEOTIDE SEQUENCE</scope>
    <source>
        <strain evidence="2">ST13-2-2</strain>
    </source>
</reference>
<dbReference type="EMBL" id="CP086322">
    <property type="protein sequence ID" value="UQA97509.1"/>
    <property type="molecule type" value="Genomic_DNA"/>
</dbReference>